<sequence>MTTKTLAVILFTRAEAEWLAPAVCELARGLDAHLIGVVPVLPFFVHDAAGFDPVVIPTIAKWQTEETDAIRALFDEAVRRADVRGEFRAQERVAAPTEEFALAATRAADVIVMAPKGDGGSSEPTDRLRAPIIRLSGRPVLIMPRDAALTAAPSRLLIGWSDTREATRAAHDALTLAAPGARIDLLAVRSGRAEVHAMDAREDFAAALDRLGYSAELIDRDGPVGEISRTLMEVATERDAELVVTGAFGHSAVYDFVIGAVTSDLLDAPKRPVLLSK</sequence>
<dbReference type="STRING" id="1379903.ATO8_09693"/>
<evidence type="ECO:0000313" key="2">
    <source>
        <dbReference type="EMBL" id="ETW12806.1"/>
    </source>
</evidence>
<dbReference type="eggNOG" id="COG0589">
    <property type="taxonomic scope" value="Bacteria"/>
</dbReference>
<feature type="domain" description="UspA" evidence="1">
    <location>
        <begin position="155"/>
        <end position="275"/>
    </location>
</feature>
<comment type="caution">
    <text evidence="2">The sequence shown here is derived from an EMBL/GenBank/DDBJ whole genome shotgun (WGS) entry which is preliminary data.</text>
</comment>
<organism evidence="2 3">
    <name type="scientific">Roseivivax marinus</name>
    <dbReference type="NCBI Taxonomy" id="1379903"/>
    <lineage>
        <taxon>Bacteria</taxon>
        <taxon>Pseudomonadati</taxon>
        <taxon>Pseudomonadota</taxon>
        <taxon>Alphaproteobacteria</taxon>
        <taxon>Rhodobacterales</taxon>
        <taxon>Roseobacteraceae</taxon>
        <taxon>Roseivivax</taxon>
    </lineage>
</organism>
<name>W4HKZ2_9RHOB</name>
<dbReference type="Proteomes" id="UP000019063">
    <property type="component" value="Unassembled WGS sequence"/>
</dbReference>
<proteinExistence type="predicted"/>
<dbReference type="CDD" id="cd00293">
    <property type="entry name" value="USP-like"/>
    <property type="match status" value="1"/>
</dbReference>
<gene>
    <name evidence="2" type="ORF">ATO8_09693</name>
</gene>
<protein>
    <submittedName>
        <fullName evidence="2">UspA domain-containing protein</fullName>
    </submittedName>
</protein>
<accession>W4HKZ2</accession>
<dbReference type="RefSeq" id="WP_043844170.1">
    <property type="nucleotide sequence ID" value="NZ_AQQW01000005.1"/>
</dbReference>
<dbReference type="InterPro" id="IPR006016">
    <property type="entry name" value="UspA"/>
</dbReference>
<dbReference type="Pfam" id="PF00582">
    <property type="entry name" value="Usp"/>
    <property type="match status" value="1"/>
</dbReference>
<dbReference type="Gene3D" id="3.40.50.12370">
    <property type="match status" value="1"/>
</dbReference>
<evidence type="ECO:0000259" key="1">
    <source>
        <dbReference type="Pfam" id="PF00582"/>
    </source>
</evidence>
<dbReference type="EMBL" id="AQQW01000005">
    <property type="protein sequence ID" value="ETW12806.1"/>
    <property type="molecule type" value="Genomic_DNA"/>
</dbReference>
<keyword evidence="3" id="KW-1185">Reference proteome</keyword>
<dbReference type="SUPFAM" id="SSF52402">
    <property type="entry name" value="Adenine nucleotide alpha hydrolases-like"/>
    <property type="match status" value="2"/>
</dbReference>
<dbReference type="AlphaFoldDB" id="W4HKZ2"/>
<evidence type="ECO:0000313" key="3">
    <source>
        <dbReference type="Proteomes" id="UP000019063"/>
    </source>
</evidence>
<reference evidence="2 3" key="1">
    <citation type="journal article" date="2014" name="Antonie Van Leeuwenhoek">
        <title>Roseivivax atlanticus sp. nov., isolated from surface seawater of the Atlantic Ocean.</title>
        <authorList>
            <person name="Li G."/>
            <person name="Lai Q."/>
            <person name="Liu X."/>
            <person name="Sun F."/>
            <person name="Shao Z."/>
        </authorList>
    </citation>
    <scope>NUCLEOTIDE SEQUENCE [LARGE SCALE GENOMIC DNA]</scope>
    <source>
        <strain evidence="2 3">22II-s10s</strain>
    </source>
</reference>